<feature type="region of interest" description="Disordered" evidence="16">
    <location>
        <begin position="408"/>
        <end position="483"/>
    </location>
</feature>
<feature type="disulfide bond" evidence="13">
    <location>
        <begin position="249"/>
        <end position="258"/>
    </location>
</feature>
<evidence type="ECO:0000256" key="5">
    <source>
        <dbReference type="ARBA" id="ARBA00022729"/>
    </source>
</evidence>
<feature type="domain" description="EGF-like" evidence="18">
    <location>
        <begin position="225"/>
        <end position="259"/>
    </location>
</feature>
<dbReference type="FunFam" id="2.10.25.10:FF:000018">
    <property type="entry name" value="Delta-like 1"/>
    <property type="match status" value="1"/>
</dbReference>
<feature type="compositionally biased region" description="Polar residues" evidence="16">
    <location>
        <begin position="473"/>
        <end position="483"/>
    </location>
</feature>
<keyword evidence="11 13" id="KW-1015">Disulfide bond</keyword>
<dbReference type="InterPro" id="IPR001774">
    <property type="entry name" value="DSL"/>
</dbReference>
<evidence type="ECO:0000256" key="17">
    <source>
        <dbReference type="SAM" id="Phobius"/>
    </source>
</evidence>
<dbReference type="CDD" id="cd00054">
    <property type="entry name" value="EGF_CA"/>
    <property type="match status" value="3"/>
</dbReference>
<evidence type="ECO:0000256" key="6">
    <source>
        <dbReference type="ARBA" id="ARBA00022737"/>
    </source>
</evidence>
<evidence type="ECO:0000256" key="16">
    <source>
        <dbReference type="SAM" id="MobiDB-lite"/>
    </source>
</evidence>
<evidence type="ECO:0000256" key="12">
    <source>
        <dbReference type="ARBA" id="ARBA00023180"/>
    </source>
</evidence>
<dbReference type="PROSITE" id="PS01187">
    <property type="entry name" value="EGF_CA"/>
    <property type="match status" value="1"/>
</dbReference>
<dbReference type="InterPro" id="IPR001881">
    <property type="entry name" value="EGF-like_Ca-bd_dom"/>
</dbReference>
<dbReference type="PROSITE" id="PS51051">
    <property type="entry name" value="DSL"/>
    <property type="match status" value="1"/>
</dbReference>
<evidence type="ECO:0000256" key="3">
    <source>
        <dbReference type="ARBA" id="ARBA00022536"/>
    </source>
</evidence>
<comment type="function">
    <text evidence="15">Putative Notch ligand involved in the mediation of Notch signaling.</text>
</comment>
<dbReference type="SMART" id="SM00051">
    <property type="entry name" value="DSL"/>
    <property type="match status" value="1"/>
</dbReference>
<evidence type="ECO:0000256" key="1">
    <source>
        <dbReference type="ARBA" id="ARBA00004479"/>
    </source>
</evidence>
<dbReference type="SMART" id="SM00181">
    <property type="entry name" value="EGF"/>
    <property type="match status" value="5"/>
</dbReference>
<dbReference type="InterPro" id="IPR000742">
    <property type="entry name" value="EGF"/>
</dbReference>
<dbReference type="InterPro" id="IPR018097">
    <property type="entry name" value="EGF_Ca-bd_CS"/>
</dbReference>
<feature type="disulfide bond" evidence="14">
    <location>
        <begin position="193"/>
        <end position="205"/>
    </location>
</feature>
<evidence type="ECO:0000256" key="11">
    <source>
        <dbReference type="ARBA" id="ARBA00023157"/>
    </source>
</evidence>
<dbReference type="FunFam" id="2.10.25.10:FF:000064">
    <property type="entry name" value="Delta-like protein"/>
    <property type="match status" value="1"/>
</dbReference>
<dbReference type="InterPro" id="IPR013032">
    <property type="entry name" value="EGF-like_CS"/>
</dbReference>
<feature type="compositionally biased region" description="Low complexity" evidence="16">
    <location>
        <begin position="408"/>
        <end position="472"/>
    </location>
</feature>
<keyword evidence="2 15" id="KW-0217">Developmental protein</keyword>
<name>A0A0K0QW35_FIMAN</name>
<feature type="disulfide bond" evidence="13">
    <location>
        <begin position="358"/>
        <end position="367"/>
    </location>
</feature>
<evidence type="ECO:0000259" key="18">
    <source>
        <dbReference type="PROSITE" id="PS50026"/>
    </source>
</evidence>
<comment type="subcellular location">
    <subcellularLocation>
        <location evidence="1 15">Membrane</location>
        <topology evidence="1 15">Single-pass type I membrane protein</topology>
    </subcellularLocation>
</comment>
<accession>A0A0K0QW35</accession>
<dbReference type="GO" id="GO:0030154">
    <property type="term" value="P:cell differentiation"/>
    <property type="evidence" value="ECO:0007669"/>
    <property type="project" value="UniProtKB-KW"/>
</dbReference>
<feature type="transmembrane region" description="Helical" evidence="17">
    <location>
        <begin position="491"/>
        <end position="512"/>
    </location>
</feature>
<sequence>MHLRDFTWHPVAAFVKGIQRLNFGLLVLFLLASSLPQYQGRGMFEVHFLNYSNPGQRDSQNRCCSGQEVQGRCPSPCSTFFSVCLRSQISPACVFGQRSTEVLGNSSFVIPSNSLLQVPWHPALETWQGTFSLVVAAKHKGALIEQAVVTRQQLQPSAPWYNVTHIGTVANISFSYRMVCEQNYYGNSCSRLCIPRDDAFGHYSCDSNGNRVCLPGWSNVASYCTTAVCRVGCHPNHGSCQDRPNECICADGWQGANCSECKPHPACHRGTCTQPWECNCHVGWGGNYCDLDLEYCARKKPCKNGAGCTNVQAGHYACKCTKGYTGKNCETEINECSSNPCFNGGNCTDLLGDFNCTCPEGYGGKQCYPECMPGACKNGGTCVNGIRGYHCMCNAGFTGSSCGEILPTTSPTNQTTNQTSSRSSGHPSSHPSSPSSEHPSSSPSSHPASTPESTSNDTTVETTTTAPTKNETIGQSYNSERGSGITSRTTMIVVIVVSVLVFIIFIAACVAWKFWRKRKRRRDAEHEAAGSVQAAQANPKQIDIEDPDPKQRAGARSGNPEIIRNFVSSKQHEKNTNKAQEHHGDAKKLKETTVDDNARSSLELSDITTTTSTKSTTTATTKMKLDELYLPNRCYDQGFWQEVELEI</sequence>
<feature type="transmembrane region" description="Helical" evidence="17">
    <location>
        <begin position="21"/>
        <end position="38"/>
    </location>
</feature>
<dbReference type="Gene3D" id="2.10.25.10">
    <property type="entry name" value="Laminin"/>
    <property type="match status" value="4"/>
</dbReference>
<protein>
    <recommendedName>
        <fullName evidence="15">Delta-like protein</fullName>
    </recommendedName>
</protein>
<evidence type="ECO:0000256" key="4">
    <source>
        <dbReference type="ARBA" id="ARBA00022692"/>
    </source>
</evidence>
<feature type="disulfide bond" evidence="13">
    <location>
        <begin position="393"/>
        <end position="402"/>
    </location>
</feature>
<organism evidence="20">
    <name type="scientific">Fimbriaphyllia ancora</name>
    <name type="common">Hammer coral</name>
    <name type="synonym">Euphyllia ancora</name>
    <dbReference type="NCBI Taxonomy" id="46750"/>
    <lineage>
        <taxon>Eukaryota</taxon>
        <taxon>Metazoa</taxon>
        <taxon>Cnidaria</taxon>
        <taxon>Anthozoa</taxon>
        <taxon>Hexacorallia</taxon>
        <taxon>Scleractinia</taxon>
        <taxon>Caryophylliina</taxon>
        <taxon>Caryophylliidae</taxon>
        <taxon>Fimbriaphyllia</taxon>
    </lineage>
</organism>
<dbReference type="PROSITE" id="PS50026">
    <property type="entry name" value="EGF_3"/>
    <property type="match status" value="4"/>
</dbReference>
<dbReference type="GO" id="GO:0005509">
    <property type="term" value="F:calcium ion binding"/>
    <property type="evidence" value="ECO:0007669"/>
    <property type="project" value="InterPro"/>
</dbReference>
<dbReference type="FunFam" id="2.10.25.10:FF:000066">
    <property type="entry name" value="FAT atypical cadherin 4"/>
    <property type="match status" value="1"/>
</dbReference>
<keyword evidence="3 13" id="KW-0245">EGF-like domain</keyword>
<keyword evidence="8" id="KW-0832">Ubl conjugation</keyword>
<feature type="domain" description="EGF-like" evidence="18">
    <location>
        <begin position="292"/>
        <end position="330"/>
    </location>
</feature>
<keyword evidence="4 15" id="KW-0812">Transmembrane</keyword>
<dbReference type="Pfam" id="PF00008">
    <property type="entry name" value="EGF"/>
    <property type="match status" value="3"/>
</dbReference>
<dbReference type="PROSITE" id="PS00022">
    <property type="entry name" value="EGF_1"/>
    <property type="match status" value="5"/>
</dbReference>
<dbReference type="GO" id="GO:0016020">
    <property type="term" value="C:membrane"/>
    <property type="evidence" value="ECO:0007669"/>
    <property type="project" value="UniProtKB-SubCell"/>
</dbReference>
<feature type="region of interest" description="Disordered" evidence="16">
    <location>
        <begin position="526"/>
        <end position="595"/>
    </location>
</feature>
<keyword evidence="6 15" id="KW-0677">Repeat</keyword>
<evidence type="ECO:0000256" key="8">
    <source>
        <dbReference type="ARBA" id="ARBA00022843"/>
    </source>
</evidence>
<keyword evidence="10 15" id="KW-0472">Membrane</keyword>
<comment type="caution">
    <text evidence="13">Lacks conserved residue(s) required for the propagation of feature annotation.</text>
</comment>
<evidence type="ECO:0000256" key="15">
    <source>
        <dbReference type="RuleBase" id="RU280815"/>
    </source>
</evidence>
<evidence type="ECO:0000256" key="14">
    <source>
        <dbReference type="PROSITE-ProRule" id="PRU00377"/>
    </source>
</evidence>
<evidence type="ECO:0000313" key="20">
    <source>
        <dbReference type="EMBL" id="AKR17061.1"/>
    </source>
</evidence>
<feature type="domain" description="EGF-like" evidence="18">
    <location>
        <begin position="332"/>
        <end position="368"/>
    </location>
</feature>
<dbReference type="AlphaFoldDB" id="A0A0K0QW35"/>
<dbReference type="Gene3D" id="2.10.25.140">
    <property type="match status" value="1"/>
</dbReference>
<feature type="domain" description="EGF-like" evidence="18">
    <location>
        <begin position="369"/>
        <end position="403"/>
    </location>
</feature>
<dbReference type="Pfam" id="PF12661">
    <property type="entry name" value="hEGF"/>
    <property type="match status" value="1"/>
</dbReference>
<reference evidence="20" key="1">
    <citation type="journal article" date="2015" name="Biol. Reprod.">
        <title>From Somatic Cells to Oocytes: A Novel Yolk Protein Produced by Ovarian Somatic Cells in a Stony Coral, Euphyllia ancora.</title>
        <authorList>
            <person name="Shikina S."/>
            <person name="Chiu Y.L."/>
            <person name="Lee Y.H."/>
            <person name="Chang C.F."/>
        </authorList>
    </citation>
    <scope>NUCLEOTIDE SEQUENCE</scope>
</reference>
<evidence type="ECO:0000256" key="10">
    <source>
        <dbReference type="ARBA" id="ARBA00023136"/>
    </source>
</evidence>
<feature type="compositionally biased region" description="Basic and acidic residues" evidence="16">
    <location>
        <begin position="570"/>
        <end position="595"/>
    </location>
</feature>
<evidence type="ECO:0000256" key="7">
    <source>
        <dbReference type="ARBA" id="ARBA00022782"/>
    </source>
</evidence>
<dbReference type="Pfam" id="PF07657">
    <property type="entry name" value="MNNL"/>
    <property type="match status" value="1"/>
</dbReference>
<evidence type="ECO:0000259" key="19">
    <source>
        <dbReference type="PROSITE" id="PS51051"/>
    </source>
</evidence>
<dbReference type="InterPro" id="IPR011651">
    <property type="entry name" value="Notch_ligand_N"/>
</dbReference>
<evidence type="ECO:0000256" key="13">
    <source>
        <dbReference type="PROSITE-ProRule" id="PRU00076"/>
    </source>
</evidence>
<proteinExistence type="evidence at transcript level"/>
<dbReference type="PROSITE" id="PS00010">
    <property type="entry name" value="ASX_HYDROXYL"/>
    <property type="match status" value="2"/>
</dbReference>
<dbReference type="FunFam" id="2.10.25.10:FF:000006">
    <property type="entry name" value="Versican core protein-like isoform 1"/>
    <property type="match status" value="1"/>
</dbReference>
<dbReference type="InterPro" id="IPR051022">
    <property type="entry name" value="Notch_Cell-Fate_Det"/>
</dbReference>
<dbReference type="GO" id="GO:0007219">
    <property type="term" value="P:Notch signaling pathway"/>
    <property type="evidence" value="ECO:0007669"/>
    <property type="project" value="InterPro"/>
</dbReference>
<dbReference type="SUPFAM" id="SSF57196">
    <property type="entry name" value="EGF/Laminin"/>
    <property type="match status" value="3"/>
</dbReference>
<feature type="disulfide bond" evidence="13">
    <location>
        <begin position="320"/>
        <end position="329"/>
    </location>
</feature>
<keyword evidence="9 15" id="KW-1133">Transmembrane helix</keyword>
<dbReference type="PROSITE" id="PS01186">
    <property type="entry name" value="EGF_2"/>
    <property type="match status" value="3"/>
</dbReference>
<dbReference type="PANTHER" id="PTHR24049">
    <property type="entry name" value="CRUMBS FAMILY MEMBER"/>
    <property type="match status" value="1"/>
</dbReference>
<keyword evidence="5 15" id="KW-0732">Signal</keyword>
<dbReference type="InterPro" id="IPR000152">
    <property type="entry name" value="EGF-type_Asp/Asn_hydroxyl_site"/>
</dbReference>
<keyword evidence="7" id="KW-0221">Differentiation</keyword>
<dbReference type="FunFam" id="2.10.25.140:FF:000001">
    <property type="entry name" value="Delta-like protein"/>
    <property type="match status" value="1"/>
</dbReference>
<dbReference type="Pfam" id="PF21700">
    <property type="entry name" value="EGF_DL_JAG"/>
    <property type="match status" value="1"/>
</dbReference>
<dbReference type="Pfam" id="PF01414">
    <property type="entry name" value="DSL"/>
    <property type="match status" value="1"/>
</dbReference>
<dbReference type="EMBL" id="KR445657">
    <property type="protein sequence ID" value="AKR17061.1"/>
    <property type="molecule type" value="mRNA"/>
</dbReference>
<keyword evidence="12" id="KW-0325">Glycoprotein</keyword>
<evidence type="ECO:0000256" key="2">
    <source>
        <dbReference type="ARBA" id="ARBA00022473"/>
    </source>
</evidence>
<dbReference type="Gene3D" id="2.60.40.3510">
    <property type="match status" value="1"/>
</dbReference>
<evidence type="ECO:0000256" key="9">
    <source>
        <dbReference type="ARBA" id="ARBA00022989"/>
    </source>
</evidence>
<dbReference type="SMART" id="SM00179">
    <property type="entry name" value="EGF_CA"/>
    <property type="match status" value="3"/>
</dbReference>
<feature type="domain" description="DSL" evidence="19">
    <location>
        <begin position="178"/>
        <end position="222"/>
    </location>
</feature>
<feature type="disulfide bond" evidence="14">
    <location>
        <begin position="180"/>
        <end position="189"/>
    </location>
</feature>